<dbReference type="OrthoDB" id="3549294at2759"/>
<evidence type="ECO:0000313" key="2">
    <source>
        <dbReference type="Proteomes" id="UP000824998"/>
    </source>
</evidence>
<gene>
    <name evidence="1" type="ORF">BJ875DRAFT_446985</name>
</gene>
<dbReference type="AlphaFoldDB" id="A0A9P7Y8D1"/>
<name>A0A9P7Y8D1_9HELO</name>
<sequence length="241" mass="27592">MYRVLNCLNLASGERKPPWMAALGTRTPGLGWAVKGQLPPWVAHYNGATRFVIATSMPFNFLEDERPPSLRNTTDLLTEFYTLNNFKSPVPNSESIYGTLQQPTFLMPKVTASLDTHVTTHLGYPELVIRTCLLRYSPSDESDLEILNMIVSYVESHEERSGSSWAGPDIDVAVWTDYPQSFFEEDFSGTYREITTQVPRSDLLRHRFNFRLGDPEYIRFGWQPFGYATKEQIEPELWPGL</sequence>
<proteinExistence type="predicted"/>
<protein>
    <submittedName>
        <fullName evidence="1">Uncharacterized protein</fullName>
    </submittedName>
</protein>
<keyword evidence="2" id="KW-1185">Reference proteome</keyword>
<accession>A0A9P7Y8D1</accession>
<dbReference type="EMBL" id="MU251979">
    <property type="protein sequence ID" value="KAG9228320.1"/>
    <property type="molecule type" value="Genomic_DNA"/>
</dbReference>
<reference evidence="1" key="1">
    <citation type="journal article" date="2021" name="IMA Fungus">
        <title>Genomic characterization of three marine fungi, including Emericellopsis atlantica sp. nov. with signatures of a generalist lifestyle and marine biomass degradation.</title>
        <authorList>
            <person name="Hagestad O.C."/>
            <person name="Hou L."/>
            <person name="Andersen J.H."/>
            <person name="Hansen E.H."/>
            <person name="Altermark B."/>
            <person name="Li C."/>
            <person name="Kuhnert E."/>
            <person name="Cox R.J."/>
            <person name="Crous P.W."/>
            <person name="Spatafora J.W."/>
            <person name="Lail K."/>
            <person name="Amirebrahimi M."/>
            <person name="Lipzen A."/>
            <person name="Pangilinan J."/>
            <person name="Andreopoulos W."/>
            <person name="Hayes R.D."/>
            <person name="Ng V."/>
            <person name="Grigoriev I.V."/>
            <person name="Jackson S.A."/>
            <person name="Sutton T.D.S."/>
            <person name="Dobson A.D.W."/>
            <person name="Rama T."/>
        </authorList>
    </citation>
    <scope>NUCLEOTIDE SEQUENCE</scope>
    <source>
        <strain evidence="1">TRa018bII</strain>
    </source>
</reference>
<comment type="caution">
    <text evidence="1">The sequence shown here is derived from an EMBL/GenBank/DDBJ whole genome shotgun (WGS) entry which is preliminary data.</text>
</comment>
<organism evidence="1 2">
    <name type="scientific">Amylocarpus encephaloides</name>
    <dbReference type="NCBI Taxonomy" id="45428"/>
    <lineage>
        <taxon>Eukaryota</taxon>
        <taxon>Fungi</taxon>
        <taxon>Dikarya</taxon>
        <taxon>Ascomycota</taxon>
        <taxon>Pezizomycotina</taxon>
        <taxon>Leotiomycetes</taxon>
        <taxon>Helotiales</taxon>
        <taxon>Helotiales incertae sedis</taxon>
        <taxon>Amylocarpus</taxon>
    </lineage>
</organism>
<dbReference type="Proteomes" id="UP000824998">
    <property type="component" value="Unassembled WGS sequence"/>
</dbReference>
<evidence type="ECO:0000313" key="1">
    <source>
        <dbReference type="EMBL" id="KAG9228320.1"/>
    </source>
</evidence>